<keyword evidence="3 7" id="KW-0732">Signal</keyword>
<evidence type="ECO:0000256" key="1">
    <source>
        <dbReference type="ARBA" id="ARBA00004613"/>
    </source>
</evidence>
<dbReference type="PANTHER" id="PTHR22799">
    <property type="entry name" value="TETRANECTIN-RELATED"/>
    <property type="match status" value="1"/>
</dbReference>
<dbReference type="InterPro" id="IPR016186">
    <property type="entry name" value="C-type_lectin-like/link_sf"/>
</dbReference>
<keyword evidence="5" id="KW-1015">Disulfide bond</keyword>
<dbReference type="PROSITE" id="PS00615">
    <property type="entry name" value="C_TYPE_LECTIN_1"/>
    <property type="match status" value="1"/>
</dbReference>
<comment type="subcellular location">
    <subcellularLocation>
        <location evidence="1">Secreted</location>
    </subcellularLocation>
</comment>
<feature type="domain" description="C-type lectin" evidence="8">
    <location>
        <begin position="121"/>
        <end position="234"/>
    </location>
</feature>
<sequence>MSMTQILPIVVALIILEMHLGLTEDPDQINLCLRGRDGRDGRDGKEGAIGPKGEKGDRGESVQGPPGKAGPYVKGEKGEPGSPGTPMYEKRITELETELQKLKDNYSVHEKRFTFTVWSTSGSTVFGSRKDSATFEEGLKICSEAGGQIATPKSQSENDAIIEIVKATNVAYIGINDRETEGTFVDLNNQPLKFTKWKTGEPNNSANSEDCTILLPDGVWNDVPCQRKYIIICQF</sequence>
<keyword evidence="10" id="KW-1185">Reference proteome</keyword>
<comment type="caution">
    <text evidence="9">The sequence shown here is derived from an EMBL/GenBank/DDBJ whole genome shotgun (WGS) entry which is preliminary data.</text>
</comment>
<dbReference type="EMBL" id="JAGXEW010000005">
    <property type="protein sequence ID" value="KAK1171227.1"/>
    <property type="molecule type" value="Genomic_DNA"/>
</dbReference>
<evidence type="ECO:0000313" key="10">
    <source>
        <dbReference type="Proteomes" id="UP001230051"/>
    </source>
</evidence>
<dbReference type="PANTHER" id="PTHR22799:SF1">
    <property type="entry name" value="C-TYPE LECTIN DOMAIN FAMILY 11 MEMBER A"/>
    <property type="match status" value="1"/>
</dbReference>
<dbReference type="GO" id="GO:0001503">
    <property type="term" value="P:ossification"/>
    <property type="evidence" value="ECO:0007669"/>
    <property type="project" value="TreeGrafter"/>
</dbReference>
<dbReference type="Pfam" id="PF00059">
    <property type="entry name" value="Lectin_C"/>
    <property type="match status" value="1"/>
</dbReference>
<evidence type="ECO:0000259" key="8">
    <source>
        <dbReference type="PROSITE" id="PS50041"/>
    </source>
</evidence>
<dbReference type="SMART" id="SM00034">
    <property type="entry name" value="CLECT"/>
    <property type="match status" value="1"/>
</dbReference>
<gene>
    <name evidence="9" type="primary">MBL2</name>
    <name evidence="9" type="ORF">AOXY_G5974</name>
</gene>
<evidence type="ECO:0000256" key="6">
    <source>
        <dbReference type="SAM" id="MobiDB-lite"/>
    </source>
</evidence>
<dbReference type="InterPro" id="IPR016187">
    <property type="entry name" value="CTDL_fold"/>
</dbReference>
<reference evidence="9" key="1">
    <citation type="submission" date="2022-02" db="EMBL/GenBank/DDBJ databases">
        <title>Atlantic sturgeon de novo genome assembly.</title>
        <authorList>
            <person name="Stock M."/>
            <person name="Klopp C."/>
            <person name="Guiguen Y."/>
            <person name="Cabau C."/>
            <person name="Parinello H."/>
            <person name="Santidrian Yebra-Pimentel E."/>
            <person name="Kuhl H."/>
            <person name="Dirks R.P."/>
            <person name="Guessner J."/>
            <person name="Wuertz S."/>
            <person name="Du K."/>
            <person name="Schartl M."/>
        </authorList>
    </citation>
    <scope>NUCLEOTIDE SEQUENCE</scope>
    <source>
        <strain evidence="9">STURGEONOMICS-FGT-2020</strain>
        <tissue evidence="9">Whole blood</tissue>
    </source>
</reference>
<feature type="signal peptide" evidence="7">
    <location>
        <begin position="1"/>
        <end position="23"/>
    </location>
</feature>
<evidence type="ECO:0000256" key="3">
    <source>
        <dbReference type="ARBA" id="ARBA00022729"/>
    </source>
</evidence>
<keyword evidence="4" id="KW-0430">Lectin</keyword>
<feature type="chain" id="PRO_5041968627" evidence="7">
    <location>
        <begin position="24"/>
        <end position="235"/>
    </location>
</feature>
<evidence type="ECO:0000256" key="4">
    <source>
        <dbReference type="ARBA" id="ARBA00022734"/>
    </source>
</evidence>
<evidence type="ECO:0000256" key="2">
    <source>
        <dbReference type="ARBA" id="ARBA00022525"/>
    </source>
</evidence>
<dbReference type="InterPro" id="IPR051663">
    <property type="entry name" value="CLec_Tetranectin-domain"/>
</dbReference>
<protein>
    <submittedName>
        <fullName evidence="9">Mannose-binding protein-like</fullName>
    </submittedName>
</protein>
<dbReference type="Proteomes" id="UP001230051">
    <property type="component" value="Unassembled WGS sequence"/>
</dbReference>
<feature type="region of interest" description="Disordered" evidence="6">
    <location>
        <begin position="35"/>
        <end position="87"/>
    </location>
</feature>
<evidence type="ECO:0000256" key="7">
    <source>
        <dbReference type="SAM" id="SignalP"/>
    </source>
</evidence>
<dbReference type="SUPFAM" id="SSF56436">
    <property type="entry name" value="C-type lectin-like"/>
    <property type="match status" value="1"/>
</dbReference>
<evidence type="ECO:0000313" key="9">
    <source>
        <dbReference type="EMBL" id="KAK1171227.1"/>
    </source>
</evidence>
<accession>A0AAD8GB94</accession>
<dbReference type="GO" id="GO:0008083">
    <property type="term" value="F:growth factor activity"/>
    <property type="evidence" value="ECO:0007669"/>
    <property type="project" value="TreeGrafter"/>
</dbReference>
<name>A0AAD8GB94_ACIOX</name>
<evidence type="ECO:0000256" key="5">
    <source>
        <dbReference type="ARBA" id="ARBA00023157"/>
    </source>
</evidence>
<dbReference type="InterPro" id="IPR018378">
    <property type="entry name" value="C-type_lectin_CS"/>
</dbReference>
<dbReference type="AlphaFoldDB" id="A0AAD8GB94"/>
<dbReference type="Gene3D" id="3.10.100.10">
    <property type="entry name" value="Mannose-Binding Protein A, subunit A"/>
    <property type="match status" value="1"/>
</dbReference>
<dbReference type="InterPro" id="IPR001304">
    <property type="entry name" value="C-type_lectin-like"/>
</dbReference>
<organism evidence="9 10">
    <name type="scientific">Acipenser oxyrinchus oxyrinchus</name>
    <dbReference type="NCBI Taxonomy" id="40147"/>
    <lineage>
        <taxon>Eukaryota</taxon>
        <taxon>Metazoa</taxon>
        <taxon>Chordata</taxon>
        <taxon>Craniata</taxon>
        <taxon>Vertebrata</taxon>
        <taxon>Euteleostomi</taxon>
        <taxon>Actinopterygii</taxon>
        <taxon>Chondrostei</taxon>
        <taxon>Acipenseriformes</taxon>
        <taxon>Acipenseridae</taxon>
        <taxon>Acipenser</taxon>
    </lineage>
</organism>
<dbReference type="GO" id="GO:0030246">
    <property type="term" value="F:carbohydrate binding"/>
    <property type="evidence" value="ECO:0007669"/>
    <property type="project" value="UniProtKB-KW"/>
</dbReference>
<dbReference type="GO" id="GO:0005615">
    <property type="term" value="C:extracellular space"/>
    <property type="evidence" value="ECO:0007669"/>
    <property type="project" value="TreeGrafter"/>
</dbReference>
<keyword evidence="2" id="KW-0964">Secreted</keyword>
<feature type="compositionally biased region" description="Basic and acidic residues" evidence="6">
    <location>
        <begin position="35"/>
        <end position="60"/>
    </location>
</feature>
<proteinExistence type="predicted"/>
<dbReference type="PROSITE" id="PS50041">
    <property type="entry name" value="C_TYPE_LECTIN_2"/>
    <property type="match status" value="1"/>
</dbReference>